<accession>W6Z1C9</accession>
<evidence type="ECO:0000259" key="2">
    <source>
        <dbReference type="Pfam" id="PF00350"/>
    </source>
</evidence>
<gene>
    <name evidence="4" type="ORF">COCMIDRAFT_6845</name>
</gene>
<organism evidence="4 5">
    <name type="scientific">Bipolaris oryzae ATCC 44560</name>
    <dbReference type="NCBI Taxonomy" id="930090"/>
    <lineage>
        <taxon>Eukaryota</taxon>
        <taxon>Fungi</taxon>
        <taxon>Dikarya</taxon>
        <taxon>Ascomycota</taxon>
        <taxon>Pezizomycotina</taxon>
        <taxon>Dothideomycetes</taxon>
        <taxon>Pleosporomycetidae</taxon>
        <taxon>Pleosporales</taxon>
        <taxon>Pleosporineae</taxon>
        <taxon>Pleosporaceae</taxon>
        <taxon>Bipolaris</taxon>
    </lineage>
</organism>
<evidence type="ECO:0000259" key="3">
    <source>
        <dbReference type="Pfam" id="PF24564"/>
    </source>
</evidence>
<dbReference type="AlphaFoldDB" id="W6Z1C9"/>
<feature type="region of interest" description="Disordered" evidence="1">
    <location>
        <begin position="1"/>
        <end position="36"/>
    </location>
</feature>
<dbReference type="SUPFAM" id="SSF52540">
    <property type="entry name" value="P-loop containing nucleoside triphosphate hydrolases"/>
    <property type="match status" value="1"/>
</dbReference>
<dbReference type="Gene3D" id="3.40.50.300">
    <property type="entry name" value="P-loop containing nucleotide triphosphate hydrolases"/>
    <property type="match status" value="2"/>
</dbReference>
<dbReference type="InterPro" id="IPR027417">
    <property type="entry name" value="P-loop_NTPase"/>
</dbReference>
<keyword evidence="5" id="KW-1185">Reference proteome</keyword>
<feature type="domain" description="Dynamin N-terminal" evidence="2">
    <location>
        <begin position="171"/>
        <end position="445"/>
    </location>
</feature>
<feature type="region of interest" description="Disordered" evidence="1">
    <location>
        <begin position="67"/>
        <end position="107"/>
    </location>
</feature>
<dbReference type="OrthoDB" id="5427350at2759"/>
<dbReference type="HOGENOM" id="CLU_010389_0_1_1"/>
<dbReference type="PANTHER" id="PTHR36681:SF3">
    <property type="entry name" value="NUCLEAR GTPASE, GERMINAL CENTER-ASSOCIATED, TANDEM DUPLICATE 3"/>
    <property type="match status" value="1"/>
</dbReference>
<dbReference type="InterPro" id="IPR056024">
    <property type="entry name" value="DUF7605"/>
</dbReference>
<sequence length="969" mass="109989">MEEDDNNMQQCVLDGPQSPVFEPERSVPVAPEANMIPNPTKVYLNRLKAIETSTRAAIASWNPSTMGSVLPAKRSASEISIDSEDEDEDSDDEKDTAVPPLDLTQQRRPKLPIYHPGFQRSEKDVQNILRVFKDFLEAAANQGIGGEEAICLHSQAVKNSIISYQEEIRFAVTGDTGSGKSATTNALLGDDLTPEGDSGSACTNVVTEFRQKKLSTNIGAVQAEVKFYCLEYCLENLVTTWFKQWFATQQRMVSDEEDVDDDDRARKDAALDCLNHLFAHRVAPESLEKFMFTSKSWKDSSVLSKLRKWTIEIHEQFVRDGELFVLLTSSTHSDMREQLRPFRMKAPNARFNGKPLSFSPWPFVEIIRYYVDSPLLQDGICLADVPGAKDINVYRVTTAEDYLQQCEKTIVVVDIKRATSDQSFRQHYLDAHRRRHHGSVILVATRSDEMNDDGGSTLQLDAVAEEQLAPIEEKLSELTGEVQIIEKDIETNKQNIKSIRIIGNKSSVTEDDRSKEALRASNKNLGTRKKELKTCIVSLEKERKDVRIACRNRFVATGLSRMYSQNTGDDAGAASFCISNRMYMRYRRGYNTAYPDKIPSMKLEDTKILALFNHIAGQPSQGKVAVLENFIQFKIPMLLSIFQMSCSKSTEARVEYVTKILDKAIKDIELNIEKIEKRCRNTFLKDLLAELSKRELQDKFDSKAEEKLEELEKMPAATHRALVKHHGKWHQKKLGIKHDVNAALLSFVASDIDKHFRQAIEGAPSSFKAHAAQTIKTSFRELNKRLKDDPQALAGDAYRTCFGNNVVDHEKNITVTIEAATKKLRERVIEVFGKAIKPTEKGYIHEAMDPVYKKAELQKAGKRQKVMDVRHAYLKEKILGLQGIFPAIAERTKEDVEELVKDTCKDLRKEMVGILETIRDAFRRQKHSKEHDTPEGQRFRKDLHELVAEASRILKGTVCESLERCKEYK</sequence>
<feature type="domain" description="DUF7605" evidence="3">
    <location>
        <begin position="699"/>
        <end position="859"/>
    </location>
</feature>
<evidence type="ECO:0000313" key="5">
    <source>
        <dbReference type="Proteomes" id="UP000054032"/>
    </source>
</evidence>
<dbReference type="GeneID" id="19125101"/>
<evidence type="ECO:0000313" key="4">
    <source>
        <dbReference type="EMBL" id="EUC43750.1"/>
    </source>
</evidence>
<dbReference type="KEGG" id="bor:COCMIDRAFT_6845"/>
<proteinExistence type="predicted"/>
<name>W6Z1C9_COCMI</name>
<dbReference type="EMBL" id="KI964020">
    <property type="protein sequence ID" value="EUC43750.1"/>
    <property type="molecule type" value="Genomic_DNA"/>
</dbReference>
<feature type="compositionally biased region" description="Acidic residues" evidence="1">
    <location>
        <begin position="81"/>
        <end position="94"/>
    </location>
</feature>
<dbReference type="RefSeq" id="XP_007689718.1">
    <property type="nucleotide sequence ID" value="XM_007691528.1"/>
</dbReference>
<evidence type="ECO:0000256" key="1">
    <source>
        <dbReference type="SAM" id="MobiDB-lite"/>
    </source>
</evidence>
<dbReference type="Proteomes" id="UP000054032">
    <property type="component" value="Unassembled WGS sequence"/>
</dbReference>
<dbReference type="InterPro" id="IPR045063">
    <property type="entry name" value="Dynamin_N"/>
</dbReference>
<dbReference type="eggNOG" id="ENOG502SJYS">
    <property type="taxonomic scope" value="Eukaryota"/>
</dbReference>
<evidence type="ECO:0008006" key="6">
    <source>
        <dbReference type="Google" id="ProtNLM"/>
    </source>
</evidence>
<reference evidence="4 5" key="1">
    <citation type="journal article" date="2013" name="PLoS Genet.">
        <title>Comparative genome structure, secondary metabolite, and effector coding capacity across Cochliobolus pathogens.</title>
        <authorList>
            <person name="Condon B.J."/>
            <person name="Leng Y."/>
            <person name="Wu D."/>
            <person name="Bushley K.E."/>
            <person name="Ohm R.A."/>
            <person name="Otillar R."/>
            <person name="Martin J."/>
            <person name="Schackwitz W."/>
            <person name="Grimwood J."/>
            <person name="MohdZainudin N."/>
            <person name="Xue C."/>
            <person name="Wang R."/>
            <person name="Manning V.A."/>
            <person name="Dhillon B."/>
            <person name="Tu Z.J."/>
            <person name="Steffenson B.J."/>
            <person name="Salamov A."/>
            <person name="Sun H."/>
            <person name="Lowry S."/>
            <person name="LaButti K."/>
            <person name="Han J."/>
            <person name="Copeland A."/>
            <person name="Lindquist E."/>
            <person name="Barry K."/>
            <person name="Schmutz J."/>
            <person name="Baker S.E."/>
            <person name="Ciuffetti L.M."/>
            <person name="Grigoriev I.V."/>
            <person name="Zhong S."/>
            <person name="Turgeon B.G."/>
        </authorList>
    </citation>
    <scope>NUCLEOTIDE SEQUENCE [LARGE SCALE GENOMIC DNA]</scope>
    <source>
        <strain evidence="4 5">ATCC 44560</strain>
    </source>
</reference>
<dbReference type="Pfam" id="PF00350">
    <property type="entry name" value="Dynamin_N"/>
    <property type="match status" value="1"/>
</dbReference>
<dbReference type="PANTHER" id="PTHR36681">
    <property type="entry name" value="NUCLEAR GTPASE, GERMINAL CENTER-ASSOCIATED, TANDEM DUPLICATE 3"/>
    <property type="match status" value="1"/>
</dbReference>
<protein>
    <recommendedName>
        <fullName evidence="6">G domain-containing protein</fullName>
    </recommendedName>
</protein>
<dbReference type="Pfam" id="PF24564">
    <property type="entry name" value="DUF7605"/>
    <property type="match status" value="1"/>
</dbReference>